<gene>
    <name evidence="1" type="ORF">FYJ85_11265</name>
</gene>
<dbReference type="AlphaFoldDB" id="A0A844G1U6"/>
<proteinExistence type="predicted"/>
<dbReference type="Proteomes" id="UP000435649">
    <property type="component" value="Unassembled WGS sequence"/>
</dbReference>
<dbReference type="EMBL" id="VUNS01000011">
    <property type="protein sequence ID" value="MST97617.1"/>
    <property type="molecule type" value="Genomic_DNA"/>
</dbReference>
<comment type="caution">
    <text evidence="1">The sequence shown here is derived from an EMBL/GenBank/DDBJ whole genome shotgun (WGS) entry which is preliminary data.</text>
</comment>
<dbReference type="RefSeq" id="WP_154418619.1">
    <property type="nucleotide sequence ID" value="NZ_VUNS01000011.1"/>
</dbReference>
<evidence type="ECO:0000313" key="1">
    <source>
        <dbReference type="EMBL" id="MST97617.1"/>
    </source>
</evidence>
<accession>A0A844G1U6</accession>
<keyword evidence="2" id="KW-1185">Reference proteome</keyword>
<evidence type="ECO:0000313" key="2">
    <source>
        <dbReference type="Proteomes" id="UP000435649"/>
    </source>
</evidence>
<sequence>MMSSTVVGHKFDTPVSMAGYPLKRRDENGIWQKEERFRIQTGLQGNYIPAHGSTNSEGMVINGVEINEGLEGFPGISEVALTWKYPDINSTWNGSSNEYGTTYESDATRAEKRIEEHPDWPTLSADDQTTLKGAFSTFVLVTITYRKIQKKKKSSFRFTEEEIVGNVNQTEAPSGLSGATAAKWMNYGKSIRFIKGDSVEITESWQYDWFNWKGAVTPTMKLTDIVSWVKRKK</sequence>
<protein>
    <submittedName>
        <fullName evidence="1">Uncharacterized protein</fullName>
    </submittedName>
</protein>
<name>A0A844G1U6_9BACT</name>
<reference evidence="1 2" key="1">
    <citation type="submission" date="2019-08" db="EMBL/GenBank/DDBJ databases">
        <title>In-depth cultivation of the pig gut microbiome towards novel bacterial diversity and tailored functional studies.</title>
        <authorList>
            <person name="Wylensek D."/>
            <person name="Hitch T.C.A."/>
            <person name="Clavel T."/>
        </authorList>
    </citation>
    <scope>NUCLEOTIDE SEQUENCE [LARGE SCALE GENOMIC DNA]</scope>
    <source>
        <strain evidence="1 2">BBE-744-WT-12</strain>
    </source>
</reference>
<organism evidence="1 2">
    <name type="scientific">Victivallis lenta</name>
    <dbReference type="NCBI Taxonomy" id="2606640"/>
    <lineage>
        <taxon>Bacteria</taxon>
        <taxon>Pseudomonadati</taxon>
        <taxon>Lentisphaerota</taxon>
        <taxon>Lentisphaeria</taxon>
        <taxon>Victivallales</taxon>
        <taxon>Victivallaceae</taxon>
        <taxon>Victivallis</taxon>
    </lineage>
</organism>